<gene>
    <name evidence="1" type="ORF">ACFFNY_22430</name>
</gene>
<dbReference type="PANTHER" id="PTHR42717:SF1">
    <property type="entry name" value="IMIDAZOLONEPROPIONASE AND RELATED AMIDOHYDROLASES"/>
    <property type="match status" value="1"/>
</dbReference>
<dbReference type="InterPro" id="IPR011059">
    <property type="entry name" value="Metal-dep_hydrolase_composite"/>
</dbReference>
<proteinExistence type="predicted"/>
<evidence type="ECO:0000313" key="1">
    <source>
        <dbReference type="EMBL" id="MFB9754337.1"/>
    </source>
</evidence>
<dbReference type="NCBIfam" id="NF006689">
    <property type="entry name" value="PRK09237.1"/>
    <property type="match status" value="1"/>
</dbReference>
<sequence length="380" mass="39627">MSSAIIIRNGTIIDPSLGLNGRYDLRISGGIVEGLYRPGEGQTADGAPAARELDAAGCIVTPGWIDLHAHVYPQRAVLGIEADRVGVEQGVTTVADAGSAGSAYYREFADEVAAASRTEVLAWLNIAEQGLCEDRGELADLSRLSVERTVELALAEPGIIGIKARMSGSVIRHNGLRPLEIAKEASRAAGVPVMVHIGNAPPRLGDVLDLLEAGDVVTHAFHGKAGGMFDDGGRLISEGVAALARGVRFDLGHGSASFSFRTMKAALAEGLGGYTISTDIYRQNYADGPVYSLAVTMSKLLALGVPLDSVVGAVTSLPASVLGRAGRLGTLRTGTIGDVTIVRLADKPVSFIDAEGERMSGESILEPVWTVKGGEVYPCL</sequence>
<dbReference type="Gene3D" id="2.30.40.10">
    <property type="entry name" value="Urease, subunit C, domain 1"/>
    <property type="match status" value="1"/>
</dbReference>
<dbReference type="SUPFAM" id="SSF51338">
    <property type="entry name" value="Composite domain of metallo-dependent hydrolases"/>
    <property type="match status" value="1"/>
</dbReference>
<dbReference type="PIRSF" id="PIRSF039004">
    <property type="entry name" value="ADE_EF_0837"/>
    <property type="match status" value="1"/>
</dbReference>
<dbReference type="PANTHER" id="PTHR42717">
    <property type="entry name" value="DIHYDROOROTASE-RELATED"/>
    <property type="match status" value="1"/>
</dbReference>
<dbReference type="SUPFAM" id="SSF51556">
    <property type="entry name" value="Metallo-dependent hydrolases"/>
    <property type="match status" value="1"/>
</dbReference>
<keyword evidence="2" id="KW-1185">Reference proteome</keyword>
<dbReference type="Gene3D" id="3.20.20.140">
    <property type="entry name" value="Metal-dependent hydrolases"/>
    <property type="match status" value="1"/>
</dbReference>
<reference evidence="1 2" key="1">
    <citation type="submission" date="2024-09" db="EMBL/GenBank/DDBJ databases">
        <authorList>
            <person name="Sun Q."/>
            <person name="Mori K."/>
        </authorList>
    </citation>
    <scope>NUCLEOTIDE SEQUENCE [LARGE SCALE GENOMIC DNA]</scope>
    <source>
        <strain evidence="1 2">JCM 12520</strain>
    </source>
</reference>
<dbReference type="RefSeq" id="WP_344913734.1">
    <property type="nucleotide sequence ID" value="NZ_BAAAYO010000013.1"/>
</dbReference>
<protein>
    <submittedName>
        <fullName evidence="1">Amidohydrolase/deacetylase family metallohydrolase</fullName>
    </submittedName>
</protein>
<name>A0ABV5W179_9BACL</name>
<evidence type="ECO:0000313" key="2">
    <source>
        <dbReference type="Proteomes" id="UP001589619"/>
    </source>
</evidence>
<accession>A0ABV5W179</accession>
<organism evidence="1 2">
    <name type="scientific">Paenibacillus hodogayensis</name>
    <dbReference type="NCBI Taxonomy" id="279208"/>
    <lineage>
        <taxon>Bacteria</taxon>
        <taxon>Bacillati</taxon>
        <taxon>Bacillota</taxon>
        <taxon>Bacilli</taxon>
        <taxon>Bacillales</taxon>
        <taxon>Paenibacillaceae</taxon>
        <taxon>Paenibacillus</taxon>
    </lineage>
</organism>
<dbReference type="EMBL" id="JBHMAG010000014">
    <property type="protein sequence ID" value="MFB9754337.1"/>
    <property type="molecule type" value="Genomic_DNA"/>
</dbReference>
<dbReference type="InterPro" id="IPR032466">
    <property type="entry name" value="Metal_Hydrolase"/>
</dbReference>
<comment type="caution">
    <text evidence="1">The sequence shown here is derived from an EMBL/GenBank/DDBJ whole genome shotgun (WGS) entry which is preliminary data.</text>
</comment>
<dbReference type="InterPro" id="IPR020043">
    <property type="entry name" value="Deacetylase_Atu3266-like"/>
</dbReference>
<dbReference type="Proteomes" id="UP001589619">
    <property type="component" value="Unassembled WGS sequence"/>
</dbReference>